<sequence length="110" mass="12123">MMSAACYVEVDVAWNPARRITGGSFPRQLRGLFNALRKASAGQRSGGATRLERTADTTIRHVMTDIVQKLRTMQQLWQQASVAYSDPLAGQGGIGRKPAACYTDSMEFRD</sequence>
<gene>
    <name evidence="2" type="ORF">LMG23992_04272</name>
</gene>
<evidence type="ECO:0000256" key="1">
    <source>
        <dbReference type="SAM" id="MobiDB-lite"/>
    </source>
</evidence>
<accession>A0ABM8XK23</accession>
<keyword evidence="3" id="KW-1185">Reference proteome</keyword>
<proteinExistence type="predicted"/>
<dbReference type="Proteomes" id="UP000727654">
    <property type="component" value="Unassembled WGS sequence"/>
</dbReference>
<protein>
    <recommendedName>
        <fullName evidence="4">Transposase</fullName>
    </recommendedName>
</protein>
<feature type="region of interest" description="Disordered" evidence="1">
    <location>
        <begin position="91"/>
        <end position="110"/>
    </location>
</feature>
<evidence type="ECO:0008006" key="4">
    <source>
        <dbReference type="Google" id="ProtNLM"/>
    </source>
</evidence>
<evidence type="ECO:0000313" key="2">
    <source>
        <dbReference type="EMBL" id="CAG9180557.1"/>
    </source>
</evidence>
<dbReference type="EMBL" id="CAJZAI010000012">
    <property type="protein sequence ID" value="CAG9180557.1"/>
    <property type="molecule type" value="Genomic_DNA"/>
</dbReference>
<evidence type="ECO:0000313" key="3">
    <source>
        <dbReference type="Proteomes" id="UP000727654"/>
    </source>
</evidence>
<organism evidence="2 3">
    <name type="scientific">Cupriavidus laharis</name>
    <dbReference type="NCBI Taxonomy" id="151654"/>
    <lineage>
        <taxon>Bacteria</taxon>
        <taxon>Pseudomonadati</taxon>
        <taxon>Pseudomonadota</taxon>
        <taxon>Betaproteobacteria</taxon>
        <taxon>Burkholderiales</taxon>
        <taxon>Burkholderiaceae</taxon>
        <taxon>Cupriavidus</taxon>
    </lineage>
</organism>
<comment type="caution">
    <text evidence="2">The sequence shown here is derived from an EMBL/GenBank/DDBJ whole genome shotgun (WGS) entry which is preliminary data.</text>
</comment>
<name>A0ABM8XK23_9BURK</name>
<reference evidence="2 3" key="1">
    <citation type="submission" date="2021-08" db="EMBL/GenBank/DDBJ databases">
        <authorList>
            <person name="Peeters C."/>
        </authorList>
    </citation>
    <scope>NUCLEOTIDE SEQUENCE [LARGE SCALE GENOMIC DNA]</scope>
    <source>
        <strain evidence="2 3">LMG 23992</strain>
    </source>
</reference>